<dbReference type="EMBL" id="KP899713">
    <property type="protein sequence ID" value="AKP94611.1"/>
    <property type="molecule type" value="Genomic_DNA"/>
</dbReference>
<evidence type="ECO:0000256" key="6">
    <source>
        <dbReference type="ARBA" id="ARBA00023012"/>
    </source>
</evidence>
<dbReference type="PANTHER" id="PTHR45453:SF1">
    <property type="entry name" value="PHOSPHATE REGULON SENSOR PROTEIN PHOR"/>
    <property type="match status" value="1"/>
</dbReference>
<geneLocation type="plastid" evidence="8"/>
<dbReference type="Gene3D" id="1.10.287.130">
    <property type="match status" value="1"/>
</dbReference>
<dbReference type="GO" id="GO:0004721">
    <property type="term" value="F:phosphoprotein phosphatase activity"/>
    <property type="evidence" value="ECO:0007669"/>
    <property type="project" value="TreeGrafter"/>
</dbReference>
<dbReference type="InterPro" id="IPR036890">
    <property type="entry name" value="HATPase_C_sf"/>
</dbReference>
<dbReference type="AlphaFoldDB" id="A0A0H4SLS8"/>
<feature type="domain" description="Histidine kinase" evidence="7">
    <location>
        <begin position="17"/>
        <end position="241"/>
    </location>
</feature>
<name>A0A0H4SLS8_9CRYP</name>
<dbReference type="GO" id="GO:0016036">
    <property type="term" value="P:cellular response to phosphate starvation"/>
    <property type="evidence" value="ECO:0007669"/>
    <property type="project" value="TreeGrafter"/>
</dbReference>
<dbReference type="PROSITE" id="PS50109">
    <property type="entry name" value="HIS_KIN"/>
    <property type="match status" value="1"/>
</dbReference>
<keyword evidence="3" id="KW-0597">Phosphoprotein</keyword>
<keyword evidence="8" id="KW-0934">Plastid</keyword>
<dbReference type="GO" id="GO:0000155">
    <property type="term" value="F:phosphorelay sensor kinase activity"/>
    <property type="evidence" value="ECO:0007669"/>
    <property type="project" value="InterPro"/>
</dbReference>
<dbReference type="InterPro" id="IPR003594">
    <property type="entry name" value="HATPase_dom"/>
</dbReference>
<gene>
    <name evidence="8" type="primary">ycf26</name>
    <name evidence="8" type="ORF">TampPt_p041</name>
</gene>
<dbReference type="InterPro" id="IPR005467">
    <property type="entry name" value="His_kinase_dom"/>
</dbReference>
<evidence type="ECO:0000256" key="3">
    <source>
        <dbReference type="ARBA" id="ARBA00022553"/>
    </source>
</evidence>
<evidence type="ECO:0000256" key="4">
    <source>
        <dbReference type="ARBA" id="ARBA00022679"/>
    </source>
</evidence>
<organism evidence="8">
    <name type="scientific">Teleaulax amphioxeia</name>
    <dbReference type="NCBI Taxonomy" id="77931"/>
    <lineage>
        <taxon>Eukaryota</taxon>
        <taxon>Cryptophyceae</taxon>
        <taxon>Pyrenomonadales</taxon>
        <taxon>Geminigeraceae</taxon>
        <taxon>Teleaulax</taxon>
    </lineage>
</organism>
<dbReference type="Pfam" id="PF00512">
    <property type="entry name" value="HisKA"/>
    <property type="match status" value="1"/>
</dbReference>
<proteinExistence type="predicted"/>
<dbReference type="InterPro" id="IPR003661">
    <property type="entry name" value="HisK_dim/P_dom"/>
</dbReference>
<dbReference type="PANTHER" id="PTHR45453">
    <property type="entry name" value="PHOSPHATE REGULON SENSOR PROTEIN PHOR"/>
    <property type="match status" value="1"/>
</dbReference>
<evidence type="ECO:0000256" key="5">
    <source>
        <dbReference type="ARBA" id="ARBA00022777"/>
    </source>
</evidence>
<dbReference type="EC" id="2.7.13.3" evidence="2"/>
<evidence type="ECO:0000313" key="8">
    <source>
        <dbReference type="EMBL" id="AKP94611.1"/>
    </source>
</evidence>
<protein>
    <recommendedName>
        <fullName evidence="2">histidine kinase</fullName>
        <ecNumber evidence="2">2.7.13.3</ecNumber>
    </recommendedName>
</protein>
<evidence type="ECO:0000256" key="1">
    <source>
        <dbReference type="ARBA" id="ARBA00000085"/>
    </source>
</evidence>
<dbReference type="CDD" id="cd00082">
    <property type="entry name" value="HisKA"/>
    <property type="match status" value="1"/>
</dbReference>
<dbReference type="InterPro" id="IPR050351">
    <property type="entry name" value="BphY/WalK/GraS-like"/>
</dbReference>
<dbReference type="SMART" id="SM00388">
    <property type="entry name" value="HisKA"/>
    <property type="match status" value="1"/>
</dbReference>
<dbReference type="GeneID" id="25077733"/>
<comment type="catalytic activity">
    <reaction evidence="1">
        <text>ATP + protein L-histidine = ADP + protein N-phospho-L-histidine.</text>
        <dbReference type="EC" id="2.7.13.3"/>
    </reaction>
</comment>
<evidence type="ECO:0000256" key="2">
    <source>
        <dbReference type="ARBA" id="ARBA00012438"/>
    </source>
</evidence>
<keyword evidence="6" id="KW-0902">Two-component regulatory system</keyword>
<reference evidence="8" key="1">
    <citation type="journal article" date="2015" name="PLoS ONE">
        <title>The Plastid Genome of the Cryptomonad Teleaulax amphioxeia.</title>
        <authorList>
            <person name="Kim J.I."/>
            <person name="Yoon H.S."/>
            <person name="Yi G."/>
            <person name="Kim H.S."/>
            <person name="Yih W."/>
            <person name="Shin W."/>
        </authorList>
    </citation>
    <scope>NUCLEOTIDE SEQUENCE</scope>
    <source>
        <strain evidence="8">HACCP-CR01</strain>
    </source>
</reference>
<dbReference type="RefSeq" id="YP_009159193.1">
    <property type="nucleotide sequence ID" value="NC_027589.1"/>
</dbReference>
<dbReference type="SUPFAM" id="SSF55874">
    <property type="entry name" value="ATPase domain of HSP90 chaperone/DNA topoisomerase II/histidine kinase"/>
    <property type="match status" value="1"/>
</dbReference>
<dbReference type="InterPro" id="IPR036097">
    <property type="entry name" value="HisK_dim/P_sf"/>
</dbReference>
<keyword evidence="5 8" id="KW-0418">Kinase</keyword>
<accession>A0A0H4SLS8</accession>
<sequence>MNKKSVIKEESYRNFKNLSHELKTPVANLNLVLETLYEYDKTISIDKKKEILQLGLSEIKRLQDLIYYFSKINSQVISKGNNNKQLQNINLINRTVFVYDNLSFEKNIFIKSYEYNNKIFGLVNIDSKTYNNVIFNLIGNATKFINYHGWIILEVDIVTSISLISFNYTNLSRSAVADNGVGMTANTQFLVKSTQSFSSGSTQRLGLSIVKEILSTYCLVLNVISYPSRGAKLYFDMKVFPNNK</sequence>
<dbReference type="Pfam" id="PF02518">
    <property type="entry name" value="HATPase_c"/>
    <property type="match status" value="1"/>
</dbReference>
<keyword evidence="4" id="KW-0808">Transferase</keyword>
<dbReference type="Gene3D" id="3.30.565.10">
    <property type="entry name" value="Histidine kinase-like ATPase, C-terminal domain"/>
    <property type="match status" value="1"/>
</dbReference>
<dbReference type="SUPFAM" id="SSF47384">
    <property type="entry name" value="Homodimeric domain of signal transducing histidine kinase"/>
    <property type="match status" value="1"/>
</dbReference>
<evidence type="ECO:0000259" key="7">
    <source>
        <dbReference type="PROSITE" id="PS50109"/>
    </source>
</evidence>
<dbReference type="GO" id="GO:0005886">
    <property type="term" value="C:plasma membrane"/>
    <property type="evidence" value="ECO:0007669"/>
    <property type="project" value="TreeGrafter"/>
</dbReference>